<reference evidence="3 4" key="1">
    <citation type="journal article" date="2020" name="Nat. Food">
        <title>A phased Vanilla planifolia genome enables genetic improvement of flavour and production.</title>
        <authorList>
            <person name="Hasing T."/>
            <person name="Tang H."/>
            <person name="Brym M."/>
            <person name="Khazi F."/>
            <person name="Huang T."/>
            <person name="Chambers A.H."/>
        </authorList>
    </citation>
    <scope>NUCLEOTIDE SEQUENCE [LARGE SCALE GENOMIC DNA]</scope>
    <source>
        <tissue evidence="2">Leaf</tissue>
    </source>
</reference>
<dbReference type="EMBL" id="JADCNM010000467">
    <property type="protein sequence ID" value="KAG0447371.1"/>
    <property type="molecule type" value="Genomic_DNA"/>
</dbReference>
<sequence length="62" mass="7119">MAFPVPPSPLRQHALLGKRKEIKEKLFDKEKADKWATFGSCGGTKALQQRKRRLMVSLRPEI</sequence>
<evidence type="ECO:0000313" key="4">
    <source>
        <dbReference type="Proteomes" id="UP000639772"/>
    </source>
</evidence>
<evidence type="ECO:0000313" key="2">
    <source>
        <dbReference type="EMBL" id="KAG0447451.1"/>
    </source>
</evidence>
<dbReference type="Proteomes" id="UP000636800">
    <property type="component" value="Unassembled WGS sequence"/>
</dbReference>
<dbReference type="EMBL" id="JADCNL010000466">
    <property type="protein sequence ID" value="KAG0447451.1"/>
    <property type="molecule type" value="Genomic_DNA"/>
</dbReference>
<comment type="caution">
    <text evidence="2">The sequence shown here is derived from an EMBL/GenBank/DDBJ whole genome shotgun (WGS) entry which is preliminary data.</text>
</comment>
<dbReference type="Proteomes" id="UP000639772">
    <property type="component" value="Unassembled WGS sequence"/>
</dbReference>
<keyword evidence="3" id="KW-1185">Reference proteome</keyword>
<proteinExistence type="predicted"/>
<gene>
    <name evidence="2" type="ORF">HPP92_028334</name>
    <name evidence="1" type="ORF">HPP92_028362</name>
</gene>
<accession>A0A835P8G4</accession>
<protein>
    <submittedName>
        <fullName evidence="2">Uncharacterized protein</fullName>
    </submittedName>
</protein>
<dbReference type="AlphaFoldDB" id="A0A835P8G4"/>
<organism evidence="2 3">
    <name type="scientific">Vanilla planifolia</name>
    <name type="common">Vanilla</name>
    <dbReference type="NCBI Taxonomy" id="51239"/>
    <lineage>
        <taxon>Eukaryota</taxon>
        <taxon>Viridiplantae</taxon>
        <taxon>Streptophyta</taxon>
        <taxon>Embryophyta</taxon>
        <taxon>Tracheophyta</taxon>
        <taxon>Spermatophyta</taxon>
        <taxon>Magnoliopsida</taxon>
        <taxon>Liliopsida</taxon>
        <taxon>Asparagales</taxon>
        <taxon>Orchidaceae</taxon>
        <taxon>Vanilloideae</taxon>
        <taxon>Vanilleae</taxon>
        <taxon>Vanilla</taxon>
    </lineage>
</organism>
<name>A0A835P8G4_VANPL</name>
<evidence type="ECO:0000313" key="1">
    <source>
        <dbReference type="EMBL" id="KAG0447371.1"/>
    </source>
</evidence>
<evidence type="ECO:0000313" key="3">
    <source>
        <dbReference type="Proteomes" id="UP000636800"/>
    </source>
</evidence>